<reference evidence="2 3" key="1">
    <citation type="journal article" date="2013" name="Genome Announc.">
        <title>Draft Genome Sequence of the Aeromonas diversa Type Strain.</title>
        <authorList>
            <person name="Farfan M."/>
            <person name="Spataro N."/>
            <person name="Sanglas A."/>
            <person name="Albarral V."/>
            <person name="Loren J.G."/>
            <person name="Bosch E."/>
            <person name="Fuste M.C."/>
        </authorList>
    </citation>
    <scope>NUCLEOTIDE SEQUENCE [LARGE SCALE GENOMIC DNA]</scope>
    <source>
        <strain evidence="2 3">2478-85</strain>
    </source>
</reference>
<dbReference type="AlphaFoldDB" id="N9VHF6"/>
<dbReference type="EMBL" id="APVG01000053">
    <property type="protein sequence ID" value="ENY70826.1"/>
    <property type="molecule type" value="Genomic_DNA"/>
</dbReference>
<keyword evidence="1" id="KW-0812">Transmembrane</keyword>
<keyword evidence="3" id="KW-1185">Reference proteome</keyword>
<keyword evidence="1" id="KW-0472">Membrane</keyword>
<proteinExistence type="predicted"/>
<evidence type="ECO:0000313" key="2">
    <source>
        <dbReference type="EMBL" id="ENY70826.1"/>
    </source>
</evidence>
<evidence type="ECO:0000313" key="3">
    <source>
        <dbReference type="Proteomes" id="UP000023775"/>
    </source>
</evidence>
<gene>
    <name evidence="2" type="ORF">G114_16270</name>
</gene>
<comment type="caution">
    <text evidence="2">The sequence shown here is derived from an EMBL/GenBank/DDBJ whole genome shotgun (WGS) entry which is preliminary data.</text>
</comment>
<accession>N9VHF6</accession>
<evidence type="ECO:0000256" key="1">
    <source>
        <dbReference type="SAM" id="Phobius"/>
    </source>
</evidence>
<sequence>MSHEEDLLLRLERFERRIKQAAGPRPERALPRARGKQISLLGWLLPAIVMVASGALFQEILWQIHH</sequence>
<protein>
    <submittedName>
        <fullName evidence="2">Uncharacterized protein</fullName>
    </submittedName>
</protein>
<feature type="transmembrane region" description="Helical" evidence="1">
    <location>
        <begin position="38"/>
        <end position="57"/>
    </location>
</feature>
<dbReference type="PATRIC" id="fig|1268237.3.peg.3199"/>
<dbReference type="Proteomes" id="UP000023775">
    <property type="component" value="Unassembled WGS sequence"/>
</dbReference>
<keyword evidence="1" id="KW-1133">Transmembrane helix</keyword>
<dbReference type="RefSeq" id="WP_005358796.1">
    <property type="nucleotide sequence ID" value="NZ_APVG01000053.1"/>
</dbReference>
<name>N9VHF6_9GAMM</name>
<organism evidence="2 3">
    <name type="scientific">Aeromonas diversa CDC 2478-85</name>
    <dbReference type="NCBI Taxonomy" id="1268237"/>
    <lineage>
        <taxon>Bacteria</taxon>
        <taxon>Pseudomonadati</taxon>
        <taxon>Pseudomonadota</taxon>
        <taxon>Gammaproteobacteria</taxon>
        <taxon>Aeromonadales</taxon>
        <taxon>Aeromonadaceae</taxon>
        <taxon>Aeromonas</taxon>
    </lineage>
</organism>
<dbReference type="OrthoDB" id="9925342at2"/>